<gene>
    <name evidence="2" type="ORF">PVC01_000121600</name>
</gene>
<sequence>MAERLTKKDLDKFPSNIWYSNFEGGDKGCEQVSFYSEIKGELEGRHQYYDLSKISDNIVRALCYLYKRKMYHQKDFDKDRFSYLYYWLGDKIYSRVHDKKIFSIIIKMIYEVFYSTDFRNTCNPLFKDIDIDKDTFNTYKMLHDYSKDYGNIKTDTSHGYTTCDKNYKEFVEKYINTYNDVYSNCKTEKTKKYHCDYFDKLFEGYNHNDLSSFHCMKHNVQTLSDDEREEHGPSRPPLLLSETSSGTPVFLIYPKPQGYDGQNLGHNPHKPHDLGGRQELGSDVSIPTDETAKSGSSKTIAGSIAPVLGVSSISLLLYKVTPVGGYINRLLGRNRNMYNHIEYMDTFNPYSDGMNPEGRRMNISYHRL</sequence>
<dbReference type="Pfam" id="PF05795">
    <property type="entry name" value="Plasmodium_Vir"/>
    <property type="match status" value="1"/>
</dbReference>
<reference evidence="2 3" key="1">
    <citation type="submission" date="2016-07" db="EMBL/GenBank/DDBJ databases">
        <authorList>
            <consortium name="Pathogen Informatics"/>
        </authorList>
    </citation>
    <scope>NUCLEOTIDE SEQUENCE [LARGE SCALE GENOMIC DNA]</scope>
</reference>
<organism evidence="2 3">
    <name type="scientific">Plasmodium vivax</name>
    <name type="common">malaria parasite P. vivax</name>
    <dbReference type="NCBI Taxonomy" id="5855"/>
    <lineage>
        <taxon>Eukaryota</taxon>
        <taxon>Sar</taxon>
        <taxon>Alveolata</taxon>
        <taxon>Apicomplexa</taxon>
        <taxon>Aconoidasida</taxon>
        <taxon>Haemosporida</taxon>
        <taxon>Plasmodiidae</taxon>
        <taxon>Plasmodium</taxon>
        <taxon>Plasmodium (Plasmodium)</taxon>
    </lineage>
</organism>
<dbReference type="AlphaFoldDB" id="A0A1G4E5T1"/>
<dbReference type="Proteomes" id="UP000305196">
    <property type="component" value="Unassembled WGS sequence"/>
</dbReference>
<feature type="region of interest" description="Disordered" evidence="1">
    <location>
        <begin position="260"/>
        <end position="297"/>
    </location>
</feature>
<name>A0A1G4E5T1_PLAVI</name>
<feature type="region of interest" description="Disordered" evidence="1">
    <location>
        <begin position="224"/>
        <end position="243"/>
    </location>
</feature>
<dbReference type="VEuPathDB" id="PlasmoDB:PVW1_050043700"/>
<dbReference type="EMBL" id="FLYI01000508">
    <property type="protein sequence ID" value="SCA82182.1"/>
    <property type="molecule type" value="Genomic_DNA"/>
</dbReference>
<protein>
    <submittedName>
        <fullName evidence="2">VIR protein</fullName>
    </submittedName>
</protein>
<proteinExistence type="predicted"/>
<evidence type="ECO:0000313" key="3">
    <source>
        <dbReference type="Proteomes" id="UP000305196"/>
    </source>
</evidence>
<evidence type="ECO:0000256" key="1">
    <source>
        <dbReference type="SAM" id="MobiDB-lite"/>
    </source>
</evidence>
<dbReference type="VEuPathDB" id="PlasmoDB:PVPAM_000037900"/>
<accession>A0A1G4E5T1</accession>
<evidence type="ECO:0000313" key="2">
    <source>
        <dbReference type="EMBL" id="SCA82182.1"/>
    </source>
</evidence>
<dbReference type="VEuPathDB" id="PlasmoDB:PVP01_0003730"/>
<dbReference type="VEuPathDB" id="PlasmoDB:PVX_064690"/>
<dbReference type="InterPro" id="IPR008780">
    <property type="entry name" value="Plasmodium_Vir"/>
</dbReference>